<dbReference type="Proteomes" id="UP000036780">
    <property type="component" value="Unassembled WGS sequence"/>
</dbReference>
<feature type="domain" description="HTH cro/C1-type" evidence="1">
    <location>
        <begin position="7"/>
        <end position="61"/>
    </location>
</feature>
<evidence type="ECO:0000313" key="3">
    <source>
        <dbReference type="Proteomes" id="UP000036780"/>
    </source>
</evidence>
<dbReference type="SMART" id="SM00530">
    <property type="entry name" value="HTH_XRE"/>
    <property type="match status" value="1"/>
</dbReference>
<dbReference type="InterPro" id="IPR010982">
    <property type="entry name" value="Lambda_DNA-bd_dom_sf"/>
</dbReference>
<accession>A0A0L0QQN4</accession>
<dbReference type="PROSITE" id="PS50943">
    <property type="entry name" value="HTH_CROC1"/>
    <property type="match status" value="1"/>
</dbReference>
<dbReference type="Gene3D" id="1.10.260.40">
    <property type="entry name" value="lambda repressor-like DNA-binding domains"/>
    <property type="match status" value="1"/>
</dbReference>
<keyword evidence="2" id="KW-0238">DNA-binding</keyword>
<sequence length="71" mass="8442">MNFSDEVKKILEQREMRYVDLARMTGYSAQYISDLIAGKRRWNEDAINKVCLALDIKILYENIEELKEEVK</sequence>
<dbReference type="EMBL" id="LGTO01000007">
    <property type="protein sequence ID" value="KNE20930.1"/>
    <property type="molecule type" value="Genomic_DNA"/>
</dbReference>
<name>A0A0L0QQN4_VIRPA</name>
<dbReference type="InterPro" id="IPR001387">
    <property type="entry name" value="Cro/C1-type_HTH"/>
</dbReference>
<evidence type="ECO:0000313" key="2">
    <source>
        <dbReference type="EMBL" id="KNE20930.1"/>
    </source>
</evidence>
<dbReference type="Pfam" id="PF13443">
    <property type="entry name" value="HTH_26"/>
    <property type="match status" value="1"/>
</dbReference>
<evidence type="ECO:0000259" key="1">
    <source>
        <dbReference type="PROSITE" id="PS50943"/>
    </source>
</evidence>
<keyword evidence="3" id="KW-1185">Reference proteome</keyword>
<dbReference type="AlphaFoldDB" id="A0A0L0QQN4"/>
<comment type="caution">
    <text evidence="2">The sequence shown here is derived from an EMBL/GenBank/DDBJ whole genome shotgun (WGS) entry which is preliminary data.</text>
</comment>
<reference evidence="3" key="1">
    <citation type="submission" date="2015-07" db="EMBL/GenBank/DDBJ databases">
        <title>Fjat-10053 dsm26.</title>
        <authorList>
            <person name="Liu B."/>
            <person name="Wang J."/>
            <person name="Zhu Y."/>
            <person name="Liu G."/>
            <person name="Chen Q."/>
            <person name="Chen Z."/>
            <person name="Lan J."/>
            <person name="Che J."/>
            <person name="Ge C."/>
            <person name="Shi H."/>
            <person name="Pan Z."/>
            <person name="Liu X."/>
        </authorList>
    </citation>
    <scope>NUCLEOTIDE SEQUENCE [LARGE SCALE GENOMIC DNA]</scope>
    <source>
        <strain evidence="3">DSM 26</strain>
    </source>
</reference>
<proteinExistence type="predicted"/>
<organism evidence="2 3">
    <name type="scientific">Virgibacillus pantothenticus</name>
    <dbReference type="NCBI Taxonomy" id="1473"/>
    <lineage>
        <taxon>Bacteria</taxon>
        <taxon>Bacillati</taxon>
        <taxon>Bacillota</taxon>
        <taxon>Bacilli</taxon>
        <taxon>Bacillales</taxon>
        <taxon>Bacillaceae</taxon>
        <taxon>Virgibacillus</taxon>
    </lineage>
</organism>
<dbReference type="GO" id="GO:0003677">
    <property type="term" value="F:DNA binding"/>
    <property type="evidence" value="ECO:0007669"/>
    <property type="project" value="UniProtKB-KW"/>
</dbReference>
<dbReference type="SUPFAM" id="SSF47413">
    <property type="entry name" value="lambda repressor-like DNA-binding domains"/>
    <property type="match status" value="1"/>
</dbReference>
<gene>
    <name evidence="2" type="ORF">AFK71_14630</name>
</gene>
<protein>
    <submittedName>
        <fullName evidence="2">DNA-binding protein</fullName>
    </submittedName>
</protein>
<dbReference type="CDD" id="cd00093">
    <property type="entry name" value="HTH_XRE"/>
    <property type="match status" value="1"/>
</dbReference>
<dbReference type="PATRIC" id="fig|1473.5.peg.1565"/>
<dbReference type="OrthoDB" id="1684794at2"/>